<keyword evidence="3" id="KW-1133">Transmembrane helix</keyword>
<evidence type="ECO:0000313" key="5">
    <source>
        <dbReference type="EMBL" id="KAK3757091.1"/>
    </source>
</evidence>
<organism evidence="5 6">
    <name type="scientific">Elysia crispata</name>
    <name type="common">lettuce slug</name>
    <dbReference type="NCBI Taxonomy" id="231223"/>
    <lineage>
        <taxon>Eukaryota</taxon>
        <taxon>Metazoa</taxon>
        <taxon>Spiralia</taxon>
        <taxon>Lophotrochozoa</taxon>
        <taxon>Mollusca</taxon>
        <taxon>Gastropoda</taxon>
        <taxon>Heterobranchia</taxon>
        <taxon>Euthyneura</taxon>
        <taxon>Panpulmonata</taxon>
        <taxon>Sacoglossa</taxon>
        <taxon>Placobranchoidea</taxon>
        <taxon>Plakobranchidae</taxon>
        <taxon>Elysia</taxon>
    </lineage>
</organism>
<keyword evidence="3" id="KW-0812">Transmembrane</keyword>
<name>A0AAE0YV78_9GAST</name>
<evidence type="ECO:0000313" key="6">
    <source>
        <dbReference type="Proteomes" id="UP001283361"/>
    </source>
</evidence>
<feature type="transmembrane region" description="Helical" evidence="3">
    <location>
        <begin position="491"/>
        <end position="508"/>
    </location>
</feature>
<dbReference type="PROSITE" id="PS50850">
    <property type="entry name" value="MFS"/>
    <property type="match status" value="1"/>
</dbReference>
<dbReference type="InterPro" id="IPR011701">
    <property type="entry name" value="MFS"/>
</dbReference>
<dbReference type="InterPro" id="IPR036259">
    <property type="entry name" value="MFS_trans_sf"/>
</dbReference>
<comment type="subcellular location">
    <subcellularLocation>
        <location evidence="1">Membrane</location>
        <topology evidence="1">Multi-pass membrane protein</topology>
    </subcellularLocation>
</comment>
<keyword evidence="3" id="KW-0472">Membrane</keyword>
<dbReference type="InterPro" id="IPR050327">
    <property type="entry name" value="Proton-linked_MCT"/>
</dbReference>
<feature type="domain" description="Major facilitator superfamily (MFS) profile" evidence="4">
    <location>
        <begin position="107"/>
        <end position="606"/>
    </location>
</feature>
<dbReference type="PANTHER" id="PTHR11360">
    <property type="entry name" value="MONOCARBOXYLATE TRANSPORTER"/>
    <property type="match status" value="1"/>
</dbReference>
<feature type="compositionally biased region" description="Polar residues" evidence="2">
    <location>
        <begin position="37"/>
        <end position="53"/>
    </location>
</feature>
<gene>
    <name evidence="5" type="ORF">RRG08_046715</name>
</gene>
<dbReference type="InterPro" id="IPR020846">
    <property type="entry name" value="MFS_dom"/>
</dbReference>
<feature type="compositionally biased region" description="Low complexity" evidence="2">
    <location>
        <begin position="363"/>
        <end position="373"/>
    </location>
</feature>
<dbReference type="Pfam" id="PF07690">
    <property type="entry name" value="MFS_1"/>
    <property type="match status" value="1"/>
</dbReference>
<accession>A0AAE0YV78</accession>
<feature type="transmembrane region" description="Helical" evidence="3">
    <location>
        <begin position="552"/>
        <end position="572"/>
    </location>
</feature>
<feature type="transmembrane region" description="Helical" evidence="3">
    <location>
        <begin position="422"/>
        <end position="446"/>
    </location>
</feature>
<reference evidence="5" key="1">
    <citation type="journal article" date="2023" name="G3 (Bethesda)">
        <title>A reference genome for the long-term kleptoplast-retaining sea slug Elysia crispata morphotype clarki.</title>
        <authorList>
            <person name="Eastman K.E."/>
            <person name="Pendleton A.L."/>
            <person name="Shaikh M.A."/>
            <person name="Suttiyut T."/>
            <person name="Ogas R."/>
            <person name="Tomko P."/>
            <person name="Gavelis G."/>
            <person name="Widhalm J.R."/>
            <person name="Wisecaver J.H."/>
        </authorList>
    </citation>
    <scope>NUCLEOTIDE SEQUENCE</scope>
    <source>
        <strain evidence="5">ECLA1</strain>
    </source>
</reference>
<keyword evidence="6" id="KW-1185">Reference proteome</keyword>
<evidence type="ECO:0000256" key="3">
    <source>
        <dbReference type="SAM" id="Phobius"/>
    </source>
</evidence>
<dbReference type="Proteomes" id="UP001283361">
    <property type="component" value="Unassembled WGS sequence"/>
</dbReference>
<feature type="region of interest" description="Disordered" evidence="2">
    <location>
        <begin position="16"/>
        <end position="100"/>
    </location>
</feature>
<sequence length="620" mass="67727">MVITNDECRAENSDVFPKSKVDNCDSIGGAAEPEGHLSTQSMLPSMDQTIQEQNKCHDLNASSSTSHNLDSSQNMGEKKSGDDIKTDQKHEETEDWENRLEPPDGGYGWFIVLGSFLGHVLIGGLERGEGLFFLMFESRFQQSAALTAWPGAVADMLRLAMGPIASAICQRWSARACCLIGGLALGFSHILTAFSPNFSVVFISHGFMEGVGRGLVYGPFLIQVNMYFQRRRGSALGLAGSGIGVGALTLVPLVQFLFDTYGFTGGFFVLGAVCFNALLMAMLFRPLFLHYRFIGKKRSVINTPSISDTALSNMAHPADAANDRLIRRSITSIDQEVNKKQETSQGLLQTAQITDSPLHNCKSKNFPSNSSNPSKPPPTNKSGFWKSSFDIIFPRNHKHRTSEDTKGLRGKYFHFELLRDPAFFSFCLSLGMFTSVFQSTFTFMPALVKSRGLTSSEAVIILSCSGAVDTTGRILAGFLLDKPLFRARRPIVYSCFQFLLAGLCALMPILGANFFWLCVISSLFGMMTGVLASQKSAMCVDLLGAEYMSNGLGILLLFQAVGVGLGPLLSGACRDAFGRFHEAFYLGAGLMAVAACFMVYSTSVHSLNRRRQKENKNVTC</sequence>
<proteinExistence type="predicted"/>
<evidence type="ECO:0000259" key="4">
    <source>
        <dbReference type="PROSITE" id="PS50850"/>
    </source>
</evidence>
<feature type="transmembrane region" description="Helical" evidence="3">
    <location>
        <begin position="458"/>
        <end position="479"/>
    </location>
</feature>
<dbReference type="Gene3D" id="1.20.1250.20">
    <property type="entry name" value="MFS general substrate transporter like domains"/>
    <property type="match status" value="1"/>
</dbReference>
<feature type="compositionally biased region" description="Polar residues" evidence="2">
    <location>
        <begin position="60"/>
        <end position="75"/>
    </location>
</feature>
<evidence type="ECO:0000256" key="2">
    <source>
        <dbReference type="SAM" id="MobiDB-lite"/>
    </source>
</evidence>
<feature type="transmembrane region" description="Helical" evidence="3">
    <location>
        <begin position="584"/>
        <end position="603"/>
    </location>
</feature>
<dbReference type="PANTHER" id="PTHR11360:SF306">
    <property type="entry name" value="RE01051P"/>
    <property type="match status" value="1"/>
</dbReference>
<feature type="region of interest" description="Disordered" evidence="2">
    <location>
        <begin position="357"/>
        <end position="381"/>
    </location>
</feature>
<feature type="transmembrane region" description="Helical" evidence="3">
    <location>
        <begin position="176"/>
        <end position="194"/>
    </location>
</feature>
<comment type="caution">
    <text evidence="5">The sequence shown here is derived from an EMBL/GenBank/DDBJ whole genome shotgun (WGS) entry which is preliminary data.</text>
</comment>
<protein>
    <recommendedName>
        <fullName evidence="4">Major facilitator superfamily (MFS) profile domain-containing protein</fullName>
    </recommendedName>
</protein>
<dbReference type="SUPFAM" id="SSF103473">
    <property type="entry name" value="MFS general substrate transporter"/>
    <property type="match status" value="1"/>
</dbReference>
<dbReference type="GO" id="GO:0008028">
    <property type="term" value="F:monocarboxylic acid transmembrane transporter activity"/>
    <property type="evidence" value="ECO:0007669"/>
    <property type="project" value="TreeGrafter"/>
</dbReference>
<feature type="transmembrane region" description="Helical" evidence="3">
    <location>
        <begin position="264"/>
        <end position="288"/>
    </location>
</feature>
<dbReference type="GO" id="GO:0016020">
    <property type="term" value="C:membrane"/>
    <property type="evidence" value="ECO:0007669"/>
    <property type="project" value="UniProtKB-SubCell"/>
</dbReference>
<feature type="compositionally biased region" description="Basic and acidic residues" evidence="2">
    <location>
        <begin position="76"/>
        <end position="100"/>
    </location>
</feature>
<dbReference type="AlphaFoldDB" id="A0AAE0YV78"/>
<feature type="transmembrane region" description="Helical" evidence="3">
    <location>
        <begin position="200"/>
        <end position="222"/>
    </location>
</feature>
<evidence type="ECO:0000256" key="1">
    <source>
        <dbReference type="ARBA" id="ARBA00004141"/>
    </source>
</evidence>
<feature type="transmembrane region" description="Helical" evidence="3">
    <location>
        <begin position="234"/>
        <end position="258"/>
    </location>
</feature>
<feature type="transmembrane region" description="Helical" evidence="3">
    <location>
        <begin position="514"/>
        <end position="532"/>
    </location>
</feature>
<dbReference type="EMBL" id="JAWDGP010005412">
    <property type="protein sequence ID" value="KAK3757091.1"/>
    <property type="molecule type" value="Genomic_DNA"/>
</dbReference>